<sequence>MNDRLRPARAAWIVLPAVVLGVVLYARGGDGSAIVALLAGTTAAFLAGLSCLATSRTMPGRHRAGWLLLALAGISWGAGNTFWLWQEFFSAQTTLFPSPADYGFLIFPVAAAVGLGLLSGRSMLGSSVAPVLDGIVVAGALFLVLWSVSMRDIWAAGGESPLAYAVSLAYPIGDLVSATMALLLMTRARGRRSVVALLVAAMLGMGLADTLFAVGSADGTYVSGSWFDYGWVAGFVFLALAARRAAGRAVVVDTGTGVHRWQLLLPYLPFVVAVGVEGAGAYAGRLLDPAELFAVLLILGSLLARQLLVLLSHTSLTERLRFEASHDTLTGLANRKYFARLVDRRVASADAPVGLLHINLDHFAWVNDRLGDDVGDQLLRQAGERMAVSGQAARLSGDVFAVLVSGDLITTAEQLADAMRAPFSVGPHTVGITVSIGAAETTTSGPELRKMADLALQAAKDNGKDTISPYAPTMRTRLDREMTLRTELEAAVAQGLLQVAYQPIVKLPTAEMSGVEALARWRHPALGDVSPAEFIAVAERTGLIHELGACILEQACAEMAGLSRTGGFYVSVNVSTLQLLDPAFPARVARVLLDTGFDPARLVLEVTESVLADEAQVTTALQRLRSLGPRIAIDDFGSGYASLRYLHRFPADIVKIDRSYLEDSGAGSFIRSLIELFHSLGLTVVAEGVEEDAQSRMLSEAGSDLAQGYLFGRPMPARELAVVESRLAA</sequence>
<dbReference type="SUPFAM" id="SSF141868">
    <property type="entry name" value="EAL domain-like"/>
    <property type="match status" value="1"/>
</dbReference>
<feature type="transmembrane region" description="Helical" evidence="1">
    <location>
        <begin position="32"/>
        <end position="53"/>
    </location>
</feature>
<keyword evidence="1" id="KW-0472">Membrane</keyword>
<protein>
    <submittedName>
        <fullName evidence="4">Bifunctional diguanylate cyclase/phosphodiesterase</fullName>
    </submittedName>
</protein>
<dbReference type="InterPro" id="IPR029787">
    <property type="entry name" value="Nucleotide_cyclase"/>
</dbReference>
<gene>
    <name evidence="4" type="ORF">KOI35_30600</name>
</gene>
<dbReference type="PROSITE" id="PS50887">
    <property type="entry name" value="GGDEF"/>
    <property type="match status" value="1"/>
</dbReference>
<proteinExistence type="predicted"/>
<dbReference type="PROSITE" id="PS50883">
    <property type="entry name" value="EAL"/>
    <property type="match status" value="1"/>
</dbReference>
<dbReference type="CDD" id="cd01949">
    <property type="entry name" value="GGDEF"/>
    <property type="match status" value="1"/>
</dbReference>
<evidence type="ECO:0000313" key="4">
    <source>
        <dbReference type="EMBL" id="MBU2667871.1"/>
    </source>
</evidence>
<keyword evidence="5" id="KW-1185">Reference proteome</keyword>
<dbReference type="EMBL" id="JAHKKG010000010">
    <property type="protein sequence ID" value="MBU2667871.1"/>
    <property type="molecule type" value="Genomic_DNA"/>
</dbReference>
<dbReference type="InterPro" id="IPR043128">
    <property type="entry name" value="Rev_trsase/Diguanyl_cyclase"/>
</dbReference>
<dbReference type="CDD" id="cd01948">
    <property type="entry name" value="EAL"/>
    <property type="match status" value="1"/>
</dbReference>
<feature type="domain" description="GGDEF" evidence="3">
    <location>
        <begin position="351"/>
        <end position="472"/>
    </location>
</feature>
<evidence type="ECO:0000313" key="5">
    <source>
        <dbReference type="Proteomes" id="UP001519654"/>
    </source>
</evidence>
<feature type="transmembrane region" description="Helical" evidence="1">
    <location>
        <begin position="131"/>
        <end position="150"/>
    </location>
</feature>
<dbReference type="InterPro" id="IPR050706">
    <property type="entry name" value="Cyclic-di-GMP_PDE-like"/>
</dbReference>
<feature type="transmembrane region" description="Helical" evidence="1">
    <location>
        <begin position="195"/>
        <end position="214"/>
    </location>
</feature>
<dbReference type="Proteomes" id="UP001519654">
    <property type="component" value="Unassembled WGS sequence"/>
</dbReference>
<dbReference type="PANTHER" id="PTHR33121">
    <property type="entry name" value="CYCLIC DI-GMP PHOSPHODIESTERASE PDEF"/>
    <property type="match status" value="1"/>
</dbReference>
<organism evidence="4 5">
    <name type="scientific">Paractinoplanes bogorensis</name>
    <dbReference type="NCBI Taxonomy" id="1610840"/>
    <lineage>
        <taxon>Bacteria</taxon>
        <taxon>Bacillati</taxon>
        <taxon>Actinomycetota</taxon>
        <taxon>Actinomycetes</taxon>
        <taxon>Micromonosporales</taxon>
        <taxon>Micromonosporaceae</taxon>
        <taxon>Paractinoplanes</taxon>
    </lineage>
</organism>
<reference evidence="4 5" key="1">
    <citation type="submission" date="2021-06" db="EMBL/GenBank/DDBJ databases">
        <title>Actinoplanes lichenicola sp. nov., and Actinoplanes ovalisporus sp. nov., isolated from lichen in Thailand.</title>
        <authorList>
            <person name="Saeng-In P."/>
            <person name="Kanchanasin P."/>
            <person name="Yuki M."/>
            <person name="Kudo T."/>
            <person name="Ohkuma M."/>
            <person name="Phongsopitanun W."/>
            <person name="Tanasupawat S."/>
        </authorList>
    </citation>
    <scope>NUCLEOTIDE SEQUENCE [LARGE SCALE GENOMIC DNA]</scope>
    <source>
        <strain evidence="4 5">NBRC 110975</strain>
    </source>
</reference>
<dbReference type="Gene3D" id="3.30.70.270">
    <property type="match status" value="1"/>
</dbReference>
<dbReference type="InterPro" id="IPR001633">
    <property type="entry name" value="EAL_dom"/>
</dbReference>
<comment type="caution">
    <text evidence="4">The sequence shown here is derived from an EMBL/GenBank/DDBJ whole genome shotgun (WGS) entry which is preliminary data.</text>
</comment>
<evidence type="ECO:0000259" key="3">
    <source>
        <dbReference type="PROSITE" id="PS50887"/>
    </source>
</evidence>
<keyword evidence="1" id="KW-1133">Transmembrane helix</keyword>
<feature type="transmembrane region" description="Helical" evidence="1">
    <location>
        <begin position="226"/>
        <end position="242"/>
    </location>
</feature>
<dbReference type="SMART" id="SM00052">
    <property type="entry name" value="EAL"/>
    <property type="match status" value="1"/>
</dbReference>
<feature type="transmembrane region" description="Helical" evidence="1">
    <location>
        <begin position="105"/>
        <end position="124"/>
    </location>
</feature>
<dbReference type="InterPro" id="IPR035919">
    <property type="entry name" value="EAL_sf"/>
</dbReference>
<accession>A0ABS5YWQ5</accession>
<dbReference type="NCBIfam" id="TIGR00254">
    <property type="entry name" value="GGDEF"/>
    <property type="match status" value="1"/>
</dbReference>
<dbReference type="Gene3D" id="3.20.20.450">
    <property type="entry name" value="EAL domain"/>
    <property type="match status" value="1"/>
</dbReference>
<keyword evidence="1" id="KW-0812">Transmembrane</keyword>
<dbReference type="SUPFAM" id="SSF55073">
    <property type="entry name" value="Nucleotide cyclase"/>
    <property type="match status" value="1"/>
</dbReference>
<evidence type="ECO:0000256" key="1">
    <source>
        <dbReference type="SAM" id="Phobius"/>
    </source>
</evidence>
<dbReference type="Pfam" id="PF00563">
    <property type="entry name" value="EAL"/>
    <property type="match status" value="1"/>
</dbReference>
<name>A0ABS5YWQ5_9ACTN</name>
<dbReference type="SMART" id="SM00267">
    <property type="entry name" value="GGDEF"/>
    <property type="match status" value="1"/>
</dbReference>
<dbReference type="PANTHER" id="PTHR33121:SF79">
    <property type="entry name" value="CYCLIC DI-GMP PHOSPHODIESTERASE PDED-RELATED"/>
    <property type="match status" value="1"/>
</dbReference>
<feature type="transmembrane region" description="Helical" evidence="1">
    <location>
        <begin position="162"/>
        <end position="183"/>
    </location>
</feature>
<dbReference type="InterPro" id="IPR000160">
    <property type="entry name" value="GGDEF_dom"/>
</dbReference>
<feature type="transmembrane region" description="Helical" evidence="1">
    <location>
        <begin position="7"/>
        <end position="26"/>
    </location>
</feature>
<feature type="transmembrane region" description="Helical" evidence="1">
    <location>
        <begin position="65"/>
        <end position="85"/>
    </location>
</feature>
<dbReference type="RefSeq" id="WP_215792137.1">
    <property type="nucleotide sequence ID" value="NZ_JAHKKG010000010.1"/>
</dbReference>
<evidence type="ECO:0000259" key="2">
    <source>
        <dbReference type="PROSITE" id="PS50883"/>
    </source>
</evidence>
<feature type="transmembrane region" description="Helical" evidence="1">
    <location>
        <begin position="263"/>
        <end position="284"/>
    </location>
</feature>
<feature type="domain" description="EAL" evidence="2">
    <location>
        <begin position="481"/>
        <end position="728"/>
    </location>
</feature>
<dbReference type="Pfam" id="PF00990">
    <property type="entry name" value="GGDEF"/>
    <property type="match status" value="1"/>
</dbReference>